<sequence length="70" mass="7950">FTDYKSQARTLKHVVLDIASAASLESAYVMVSRAVGLKNVLILRTFDLMKIQRRQSPGVISEMIRLERLD</sequence>
<reference evidence="2" key="2">
    <citation type="submission" date="2015-01" db="EMBL/GenBank/DDBJ databases">
        <title>Evolutionary Origins and Diversification of the Mycorrhizal Mutualists.</title>
        <authorList>
            <consortium name="DOE Joint Genome Institute"/>
            <consortium name="Mycorrhizal Genomics Consortium"/>
            <person name="Kohler A."/>
            <person name="Kuo A."/>
            <person name="Nagy L.G."/>
            <person name="Floudas D."/>
            <person name="Copeland A."/>
            <person name="Barry K.W."/>
            <person name="Cichocki N."/>
            <person name="Veneault-Fourrey C."/>
            <person name="LaButti K."/>
            <person name="Lindquist E.A."/>
            <person name="Lipzen A."/>
            <person name="Lundell T."/>
            <person name="Morin E."/>
            <person name="Murat C."/>
            <person name="Riley R."/>
            <person name="Ohm R."/>
            <person name="Sun H."/>
            <person name="Tunlid A."/>
            <person name="Henrissat B."/>
            <person name="Grigoriev I.V."/>
            <person name="Hibbett D.S."/>
            <person name="Martin F."/>
        </authorList>
    </citation>
    <scope>NUCLEOTIDE SEQUENCE [LARGE SCALE GENOMIC DNA]</scope>
    <source>
        <strain evidence="2">MUT 4182</strain>
    </source>
</reference>
<dbReference type="OrthoDB" id="432234at2759"/>
<organism evidence="1 2">
    <name type="scientific">Tulasnella calospora MUT 4182</name>
    <dbReference type="NCBI Taxonomy" id="1051891"/>
    <lineage>
        <taxon>Eukaryota</taxon>
        <taxon>Fungi</taxon>
        <taxon>Dikarya</taxon>
        <taxon>Basidiomycota</taxon>
        <taxon>Agaricomycotina</taxon>
        <taxon>Agaricomycetes</taxon>
        <taxon>Cantharellales</taxon>
        <taxon>Tulasnellaceae</taxon>
        <taxon>Tulasnella</taxon>
    </lineage>
</organism>
<reference evidence="1 2" key="1">
    <citation type="submission" date="2014-04" db="EMBL/GenBank/DDBJ databases">
        <authorList>
            <consortium name="DOE Joint Genome Institute"/>
            <person name="Kuo A."/>
            <person name="Girlanda M."/>
            <person name="Perotto S."/>
            <person name="Kohler A."/>
            <person name="Nagy L.G."/>
            <person name="Floudas D."/>
            <person name="Copeland A."/>
            <person name="Barry K.W."/>
            <person name="Cichocki N."/>
            <person name="Veneault-Fourrey C."/>
            <person name="LaButti K."/>
            <person name="Lindquist E.A."/>
            <person name="Lipzen A."/>
            <person name="Lundell T."/>
            <person name="Morin E."/>
            <person name="Murat C."/>
            <person name="Sun H."/>
            <person name="Tunlid A."/>
            <person name="Henrissat B."/>
            <person name="Grigoriev I.V."/>
            <person name="Hibbett D.S."/>
            <person name="Martin F."/>
            <person name="Nordberg H.P."/>
            <person name="Cantor M.N."/>
            <person name="Hua S.X."/>
        </authorList>
    </citation>
    <scope>NUCLEOTIDE SEQUENCE [LARGE SCALE GENOMIC DNA]</scope>
    <source>
        <strain evidence="1 2">MUT 4182</strain>
    </source>
</reference>
<dbReference type="Proteomes" id="UP000054248">
    <property type="component" value="Unassembled WGS sequence"/>
</dbReference>
<feature type="non-terminal residue" evidence="1">
    <location>
        <position position="70"/>
    </location>
</feature>
<accession>A0A0C3Q4Y3</accession>
<evidence type="ECO:0000313" key="2">
    <source>
        <dbReference type="Proteomes" id="UP000054248"/>
    </source>
</evidence>
<feature type="non-terminal residue" evidence="1">
    <location>
        <position position="1"/>
    </location>
</feature>
<name>A0A0C3Q4Y3_9AGAM</name>
<dbReference type="AlphaFoldDB" id="A0A0C3Q4Y3"/>
<gene>
    <name evidence="1" type="ORF">M407DRAFT_51658</name>
</gene>
<dbReference type="EMBL" id="KN823323">
    <property type="protein sequence ID" value="KIO18004.1"/>
    <property type="molecule type" value="Genomic_DNA"/>
</dbReference>
<proteinExistence type="predicted"/>
<keyword evidence="2" id="KW-1185">Reference proteome</keyword>
<protein>
    <submittedName>
        <fullName evidence="1">Uncharacterized protein</fullName>
    </submittedName>
</protein>
<dbReference type="HOGENOM" id="CLU_001324_10_1_1"/>
<evidence type="ECO:0000313" key="1">
    <source>
        <dbReference type="EMBL" id="KIO18004.1"/>
    </source>
</evidence>